<evidence type="ECO:0000313" key="2">
    <source>
        <dbReference type="EMBL" id="GCB67269.1"/>
    </source>
</evidence>
<comment type="caution">
    <text evidence="2">The sequence shown here is derived from an EMBL/GenBank/DDBJ whole genome shotgun (WGS) entry which is preliminary data.</text>
</comment>
<evidence type="ECO:0000313" key="3">
    <source>
        <dbReference type="Proteomes" id="UP000288216"/>
    </source>
</evidence>
<gene>
    <name evidence="2" type="ORF">scyTo_0010230</name>
</gene>
<name>A0A401P290_SCYTO</name>
<keyword evidence="1" id="KW-0812">Transmembrane</keyword>
<sequence length="76" mass="9217">MEPTNELLCICVTNLFPLMLLMLMKSEKEIKQFSLTTTQEEKEEEIRSLQKPLRKFLIVTEREKKEEWEETQERQV</sequence>
<organism evidence="2 3">
    <name type="scientific">Scyliorhinus torazame</name>
    <name type="common">Cloudy catshark</name>
    <name type="synonym">Catulus torazame</name>
    <dbReference type="NCBI Taxonomy" id="75743"/>
    <lineage>
        <taxon>Eukaryota</taxon>
        <taxon>Metazoa</taxon>
        <taxon>Chordata</taxon>
        <taxon>Craniata</taxon>
        <taxon>Vertebrata</taxon>
        <taxon>Chondrichthyes</taxon>
        <taxon>Elasmobranchii</taxon>
        <taxon>Galeomorphii</taxon>
        <taxon>Galeoidea</taxon>
        <taxon>Carcharhiniformes</taxon>
        <taxon>Scyliorhinidae</taxon>
        <taxon>Scyliorhinus</taxon>
    </lineage>
</organism>
<protein>
    <submittedName>
        <fullName evidence="2">Uncharacterized protein</fullName>
    </submittedName>
</protein>
<evidence type="ECO:0000256" key="1">
    <source>
        <dbReference type="SAM" id="Phobius"/>
    </source>
</evidence>
<dbReference type="AlphaFoldDB" id="A0A401P290"/>
<proteinExistence type="predicted"/>
<keyword evidence="1" id="KW-0472">Membrane</keyword>
<keyword evidence="3" id="KW-1185">Reference proteome</keyword>
<dbReference type="EMBL" id="BFAA01004363">
    <property type="protein sequence ID" value="GCB67269.1"/>
    <property type="molecule type" value="Genomic_DNA"/>
</dbReference>
<reference evidence="2 3" key="1">
    <citation type="journal article" date="2018" name="Nat. Ecol. Evol.">
        <title>Shark genomes provide insights into elasmobranch evolution and the origin of vertebrates.</title>
        <authorList>
            <person name="Hara Y"/>
            <person name="Yamaguchi K"/>
            <person name="Onimaru K"/>
            <person name="Kadota M"/>
            <person name="Koyanagi M"/>
            <person name="Keeley SD"/>
            <person name="Tatsumi K"/>
            <person name="Tanaka K"/>
            <person name="Motone F"/>
            <person name="Kageyama Y"/>
            <person name="Nozu R"/>
            <person name="Adachi N"/>
            <person name="Nishimura O"/>
            <person name="Nakagawa R"/>
            <person name="Tanegashima C"/>
            <person name="Kiyatake I"/>
            <person name="Matsumoto R"/>
            <person name="Murakumo K"/>
            <person name="Nishida K"/>
            <person name="Terakita A"/>
            <person name="Kuratani S"/>
            <person name="Sato K"/>
            <person name="Hyodo S Kuraku.S."/>
        </authorList>
    </citation>
    <scope>NUCLEOTIDE SEQUENCE [LARGE SCALE GENOMIC DNA]</scope>
</reference>
<keyword evidence="1" id="KW-1133">Transmembrane helix</keyword>
<feature type="transmembrane region" description="Helical" evidence="1">
    <location>
        <begin position="6"/>
        <end position="24"/>
    </location>
</feature>
<dbReference type="Proteomes" id="UP000288216">
    <property type="component" value="Unassembled WGS sequence"/>
</dbReference>
<accession>A0A401P290</accession>